<feature type="compositionally biased region" description="Polar residues" evidence="2">
    <location>
        <begin position="92"/>
        <end position="109"/>
    </location>
</feature>
<feature type="coiled-coil region" evidence="1">
    <location>
        <begin position="196"/>
        <end position="230"/>
    </location>
</feature>
<evidence type="ECO:0000313" key="4">
    <source>
        <dbReference type="Proteomes" id="UP001175227"/>
    </source>
</evidence>
<accession>A0AA39ND59</accession>
<gene>
    <name evidence="3" type="ORF">IW261DRAFT_1575723</name>
</gene>
<name>A0AA39ND59_9AGAR</name>
<sequence length="965" mass="108930">MNRYIYDTALYPLFPPIPLSVSSHVSPQIPMDQQLDAPSNQAPLSNVSPKLASVIRDNFLTGASPTCRINFNFLNVPLDPSEGGNVPAFEVPSSQSSSQNIGTKQSPEGSDSEHGPNKNIRTVPQIAKVLHDNGQLNNEVDNLKLKLEIQAQALMEVEGLKMQLASHTEAEAETNACLMSAEERILGKQKEIKRHVAVLTQLNEQHSADINAQEKENDALRAELACQAEQLRGHAEVVTEFNQMHVQEVSELNDMVCSLQQEKLALQQEASDMRKQTQTHPAKLAELIAMHSTETASLKCQLQEQQRCLADVETKLTLESQRNTQLEVALKHHVHEVDQLCSKLDVSEEARTAAENNAKQYQLGGHKFEQSIEAEAERRLESDEFFQQRVQNAWVELDDEEYHTQFINDARTMANMIHDEHDRAEAEYCKELKAQFDSVRAHDETVYQARMYKNQARYEAEVTAKEEAQNSAIASEQKWMDAEEKVKNLEAKICQLERDVISQNQSACEVPAGPTTEWLADPSLQKLLDKAVEAKLAQWSGAQKAGVESFQPVTDEHRNKMQVDERSFPSEKQQEDELVQVAKPLSATYQFSIFTKDGKSVILLKASYCQCDAYPDSHPRKWPAFSMRGVDDGPSASQVNSALGAQVSLTKSSMKPMGASSVGGAKKRADQTWNPTQNSLLKAVCKELHLKFNIKADHQISTAIQAGQFTSLYAADQWLDEEDVSSPPTLDPLCPCWTHPQHTWNYTLCDQFTEFFVNNYPEYSDETKAVNDHFMQRLQTMKRFINNSFLLKQGSDKLLAYNTVSRRNARQNRKFQDKHDVELETYNLLYTMVMLLGSKGTSSEESCNDGHGTCRVIHKEWRNAIVIQLLKWIDCHGTKLTIYGNKSGAEVHQCLCHPNGLYPNSLRRPIAGLPVNFYDPLWLAAQPRHVQETLDPSEGVKLPEWVLTWPSNKELPVDNDDRDEY</sequence>
<keyword evidence="4" id="KW-1185">Reference proteome</keyword>
<evidence type="ECO:0000256" key="1">
    <source>
        <dbReference type="SAM" id="Coils"/>
    </source>
</evidence>
<proteinExistence type="predicted"/>
<dbReference type="AlphaFoldDB" id="A0AA39ND59"/>
<dbReference type="Proteomes" id="UP001175227">
    <property type="component" value="Unassembled WGS sequence"/>
</dbReference>
<protein>
    <submittedName>
        <fullName evidence="3">Uncharacterized protein</fullName>
    </submittedName>
</protein>
<feature type="coiled-coil region" evidence="1">
    <location>
        <begin position="126"/>
        <end position="153"/>
    </location>
</feature>
<keyword evidence="1" id="KW-0175">Coiled coil</keyword>
<comment type="caution">
    <text evidence="3">The sequence shown here is derived from an EMBL/GenBank/DDBJ whole genome shotgun (WGS) entry which is preliminary data.</text>
</comment>
<evidence type="ECO:0000256" key="2">
    <source>
        <dbReference type="SAM" id="MobiDB-lite"/>
    </source>
</evidence>
<reference evidence="3" key="1">
    <citation type="submission" date="2023-06" db="EMBL/GenBank/DDBJ databases">
        <authorList>
            <consortium name="Lawrence Berkeley National Laboratory"/>
            <person name="Ahrendt S."/>
            <person name="Sahu N."/>
            <person name="Indic B."/>
            <person name="Wong-Bajracharya J."/>
            <person name="Merenyi Z."/>
            <person name="Ke H.-M."/>
            <person name="Monk M."/>
            <person name="Kocsube S."/>
            <person name="Drula E."/>
            <person name="Lipzen A."/>
            <person name="Balint B."/>
            <person name="Henrissat B."/>
            <person name="Andreopoulos B."/>
            <person name="Martin F.M."/>
            <person name="Harder C.B."/>
            <person name="Rigling D."/>
            <person name="Ford K.L."/>
            <person name="Foster G.D."/>
            <person name="Pangilinan J."/>
            <person name="Papanicolaou A."/>
            <person name="Barry K."/>
            <person name="LaButti K."/>
            <person name="Viragh M."/>
            <person name="Koriabine M."/>
            <person name="Yan M."/>
            <person name="Riley R."/>
            <person name="Champramary S."/>
            <person name="Plett K.L."/>
            <person name="Tsai I.J."/>
            <person name="Slot J."/>
            <person name="Sipos G."/>
            <person name="Plett J."/>
            <person name="Nagy L.G."/>
            <person name="Grigoriev I.V."/>
        </authorList>
    </citation>
    <scope>NUCLEOTIDE SEQUENCE</scope>
    <source>
        <strain evidence="3">ICMP 16352</strain>
    </source>
</reference>
<feature type="region of interest" description="Disordered" evidence="2">
    <location>
        <begin position="84"/>
        <end position="119"/>
    </location>
</feature>
<dbReference type="EMBL" id="JAUEPR010000110">
    <property type="protein sequence ID" value="KAK0463369.1"/>
    <property type="molecule type" value="Genomic_DNA"/>
</dbReference>
<organism evidence="3 4">
    <name type="scientific">Armillaria novae-zelandiae</name>
    <dbReference type="NCBI Taxonomy" id="153914"/>
    <lineage>
        <taxon>Eukaryota</taxon>
        <taxon>Fungi</taxon>
        <taxon>Dikarya</taxon>
        <taxon>Basidiomycota</taxon>
        <taxon>Agaricomycotina</taxon>
        <taxon>Agaricomycetes</taxon>
        <taxon>Agaricomycetidae</taxon>
        <taxon>Agaricales</taxon>
        <taxon>Marasmiineae</taxon>
        <taxon>Physalacriaceae</taxon>
        <taxon>Armillaria</taxon>
    </lineage>
</organism>
<evidence type="ECO:0000313" key="3">
    <source>
        <dbReference type="EMBL" id="KAK0463369.1"/>
    </source>
</evidence>